<dbReference type="NCBIfam" id="NF041479">
    <property type="entry name" value="spor_membprot_YtrI"/>
    <property type="match status" value="1"/>
</dbReference>
<dbReference type="InterPro" id="IPR058620">
    <property type="entry name" value="YtrI_C"/>
</dbReference>
<dbReference type="InterPro" id="IPR048198">
    <property type="entry name" value="YtrI"/>
</dbReference>
<organism evidence="4 5">
    <name type="scientific">Heyndrickxia vini</name>
    <dbReference type="NCBI Taxonomy" id="1476025"/>
    <lineage>
        <taxon>Bacteria</taxon>
        <taxon>Bacillati</taxon>
        <taxon>Bacillota</taxon>
        <taxon>Bacilli</taxon>
        <taxon>Bacillales</taxon>
        <taxon>Bacillaceae</taxon>
        <taxon>Heyndrickxia</taxon>
    </lineage>
</organism>
<accession>A0ABX7E4G0</accession>
<keyword evidence="2" id="KW-1133">Transmembrane helix</keyword>
<reference evidence="4 5" key="1">
    <citation type="submission" date="2020-11" db="EMBL/GenBank/DDBJ databases">
        <title>Taxonomic evaluation of the Bacillus sporothermodurans group of bacteria based on whole genome sequences.</title>
        <authorList>
            <person name="Fiedler G."/>
            <person name="Herbstmann A.-D."/>
            <person name="Doll E."/>
            <person name="Wenning M."/>
            <person name="Brinks E."/>
            <person name="Kabisch J."/>
            <person name="Breitenwieser F."/>
            <person name="Lappann M."/>
            <person name="Boehnlein C."/>
            <person name="Franz C."/>
        </authorList>
    </citation>
    <scope>NUCLEOTIDE SEQUENCE [LARGE SCALE GENOMIC DNA]</scope>
    <source>
        <strain evidence="4 5">JCM 19841</strain>
    </source>
</reference>
<protein>
    <submittedName>
        <fullName evidence="4">Sporulation protein</fullName>
    </submittedName>
</protein>
<evidence type="ECO:0000256" key="2">
    <source>
        <dbReference type="SAM" id="Phobius"/>
    </source>
</evidence>
<sequence length="166" mass="19811">MRIPPLYRRPAWQRFIAGIVIGGCISWLVFLFMFGVTQEKHAKKIKFQQETINNLEQDIKIWQDEYKELNRKNADLLTIQNVQVKIKDYEKYNIDLQSKLEEENKVKEDLKSLIANDLNSTVKNKDLIIKTIENKTVKFNNRPYRYIIKSIIFYTTISIELELRLN</sequence>
<dbReference type="RefSeq" id="WP_202779688.1">
    <property type="nucleotide sequence ID" value="NZ_CP065425.1"/>
</dbReference>
<evidence type="ECO:0000259" key="3">
    <source>
        <dbReference type="Pfam" id="PF26347"/>
    </source>
</evidence>
<dbReference type="Pfam" id="PF26347">
    <property type="entry name" value="YtrI_sporulation"/>
    <property type="match status" value="1"/>
</dbReference>
<dbReference type="EMBL" id="CP065425">
    <property type="protein sequence ID" value="QQZ10621.1"/>
    <property type="molecule type" value="Genomic_DNA"/>
</dbReference>
<gene>
    <name evidence="4" type="ORF">I5776_06900</name>
</gene>
<keyword evidence="1" id="KW-0175">Coiled coil</keyword>
<name>A0ABX7E4G0_9BACI</name>
<dbReference type="Proteomes" id="UP000595691">
    <property type="component" value="Chromosome"/>
</dbReference>
<keyword evidence="2" id="KW-0812">Transmembrane</keyword>
<keyword evidence="2" id="KW-0472">Membrane</keyword>
<keyword evidence="5" id="KW-1185">Reference proteome</keyword>
<feature type="transmembrane region" description="Helical" evidence="2">
    <location>
        <begin position="15"/>
        <end position="36"/>
    </location>
</feature>
<proteinExistence type="predicted"/>
<evidence type="ECO:0000256" key="1">
    <source>
        <dbReference type="SAM" id="Coils"/>
    </source>
</evidence>
<evidence type="ECO:0000313" key="5">
    <source>
        <dbReference type="Proteomes" id="UP000595691"/>
    </source>
</evidence>
<feature type="coiled-coil region" evidence="1">
    <location>
        <begin position="38"/>
        <end position="116"/>
    </location>
</feature>
<evidence type="ECO:0000313" key="4">
    <source>
        <dbReference type="EMBL" id="QQZ10621.1"/>
    </source>
</evidence>
<feature type="domain" description="Sporulation membrane protein YtrI C-terminal" evidence="3">
    <location>
        <begin position="80"/>
        <end position="163"/>
    </location>
</feature>